<evidence type="ECO:0000313" key="5">
    <source>
        <dbReference type="Proteomes" id="UP000747542"/>
    </source>
</evidence>
<keyword evidence="1" id="KW-0479">Metal-binding</keyword>
<sequence>MWCVLGVGMRWVCPVTECNGRTVVVIAGVGGFLGDNKPKWQCPVCYKLLSTRSNLKIHVQDKHSSLQHAFPCPVCGHVYKTRNSLHNHMSIRHRGVRMPPPPPPAPPHPLP</sequence>
<protein>
    <submittedName>
        <fullName evidence="4">Abrupt-like 4</fullName>
    </submittedName>
</protein>
<feature type="domain" description="C2H2-type" evidence="3">
    <location>
        <begin position="40"/>
        <end position="68"/>
    </location>
</feature>
<reference evidence="4" key="1">
    <citation type="journal article" date="2021" name="Sci. Adv.">
        <title>The American lobster genome reveals insights on longevity, neural, and immune adaptations.</title>
        <authorList>
            <person name="Polinski J.M."/>
            <person name="Zimin A.V."/>
            <person name="Clark K.F."/>
            <person name="Kohn A.B."/>
            <person name="Sadowski N."/>
            <person name="Timp W."/>
            <person name="Ptitsyn A."/>
            <person name="Khanna P."/>
            <person name="Romanova D.Y."/>
            <person name="Williams P."/>
            <person name="Greenwood S.J."/>
            <person name="Moroz L.L."/>
            <person name="Walt D.R."/>
            <person name="Bodnar A.G."/>
        </authorList>
    </citation>
    <scope>NUCLEOTIDE SEQUENCE</scope>
    <source>
        <strain evidence="4">GMGI-L3</strain>
    </source>
</reference>
<dbReference type="AlphaFoldDB" id="A0A8J5K3V1"/>
<dbReference type="PROSITE" id="PS50157">
    <property type="entry name" value="ZINC_FINGER_C2H2_2"/>
    <property type="match status" value="2"/>
</dbReference>
<feature type="domain" description="C2H2-type" evidence="3">
    <location>
        <begin position="70"/>
        <end position="98"/>
    </location>
</feature>
<dbReference type="GO" id="GO:0008270">
    <property type="term" value="F:zinc ion binding"/>
    <property type="evidence" value="ECO:0007669"/>
    <property type="project" value="UniProtKB-KW"/>
</dbReference>
<organism evidence="4 5">
    <name type="scientific">Homarus americanus</name>
    <name type="common">American lobster</name>
    <dbReference type="NCBI Taxonomy" id="6706"/>
    <lineage>
        <taxon>Eukaryota</taxon>
        <taxon>Metazoa</taxon>
        <taxon>Ecdysozoa</taxon>
        <taxon>Arthropoda</taxon>
        <taxon>Crustacea</taxon>
        <taxon>Multicrustacea</taxon>
        <taxon>Malacostraca</taxon>
        <taxon>Eumalacostraca</taxon>
        <taxon>Eucarida</taxon>
        <taxon>Decapoda</taxon>
        <taxon>Pleocyemata</taxon>
        <taxon>Astacidea</taxon>
        <taxon>Nephropoidea</taxon>
        <taxon>Nephropidae</taxon>
        <taxon>Homarus</taxon>
    </lineage>
</organism>
<evidence type="ECO:0000256" key="2">
    <source>
        <dbReference type="SAM" id="MobiDB-lite"/>
    </source>
</evidence>
<dbReference type="PROSITE" id="PS00028">
    <property type="entry name" value="ZINC_FINGER_C2H2_1"/>
    <property type="match status" value="2"/>
</dbReference>
<feature type="compositionally biased region" description="Pro residues" evidence="2">
    <location>
        <begin position="98"/>
        <end position="111"/>
    </location>
</feature>
<keyword evidence="5" id="KW-1185">Reference proteome</keyword>
<feature type="region of interest" description="Disordered" evidence="2">
    <location>
        <begin position="92"/>
        <end position="111"/>
    </location>
</feature>
<keyword evidence="1" id="KW-0863">Zinc-finger</keyword>
<dbReference type="InterPro" id="IPR036236">
    <property type="entry name" value="Znf_C2H2_sf"/>
</dbReference>
<name>A0A8J5K3V1_HOMAM</name>
<dbReference type="InterPro" id="IPR013087">
    <property type="entry name" value="Znf_C2H2_type"/>
</dbReference>
<proteinExistence type="predicted"/>
<evidence type="ECO:0000313" key="4">
    <source>
        <dbReference type="EMBL" id="KAG7170087.1"/>
    </source>
</evidence>
<dbReference type="SMART" id="SM00355">
    <property type="entry name" value="ZnF_C2H2"/>
    <property type="match status" value="2"/>
</dbReference>
<dbReference type="EMBL" id="JAHLQT010014894">
    <property type="protein sequence ID" value="KAG7170087.1"/>
    <property type="molecule type" value="Genomic_DNA"/>
</dbReference>
<dbReference type="SUPFAM" id="SSF57667">
    <property type="entry name" value="beta-beta-alpha zinc fingers"/>
    <property type="match status" value="1"/>
</dbReference>
<comment type="caution">
    <text evidence="4">The sequence shown here is derived from an EMBL/GenBank/DDBJ whole genome shotgun (WGS) entry which is preliminary data.</text>
</comment>
<dbReference type="Proteomes" id="UP000747542">
    <property type="component" value="Unassembled WGS sequence"/>
</dbReference>
<gene>
    <name evidence="4" type="primary">ab-L4</name>
    <name evidence="4" type="ORF">Hamer_G012318</name>
</gene>
<dbReference type="InterPro" id="IPR008598">
    <property type="entry name" value="Di19_Zn-bd"/>
</dbReference>
<keyword evidence="1" id="KW-0862">Zinc</keyword>
<dbReference type="Gene3D" id="3.30.160.60">
    <property type="entry name" value="Classic Zinc Finger"/>
    <property type="match status" value="1"/>
</dbReference>
<evidence type="ECO:0000256" key="1">
    <source>
        <dbReference type="PROSITE-ProRule" id="PRU00042"/>
    </source>
</evidence>
<dbReference type="Pfam" id="PF05605">
    <property type="entry name" value="zf-Di19"/>
    <property type="match status" value="1"/>
</dbReference>
<evidence type="ECO:0000259" key="3">
    <source>
        <dbReference type="PROSITE" id="PS50157"/>
    </source>
</evidence>
<accession>A0A8J5K3V1</accession>